<protein>
    <submittedName>
        <fullName evidence="3">GDF3 factor</fullName>
    </submittedName>
</protein>
<dbReference type="Proteomes" id="UP000529852">
    <property type="component" value="Unassembled WGS sequence"/>
</dbReference>
<feature type="chain" id="PRO_5029739870" evidence="2">
    <location>
        <begin position="23"/>
        <end position="132"/>
    </location>
</feature>
<name>A0A7K5BEU5_9FURN</name>
<evidence type="ECO:0000313" key="4">
    <source>
        <dbReference type="Proteomes" id="UP000529852"/>
    </source>
</evidence>
<evidence type="ECO:0000256" key="1">
    <source>
        <dbReference type="SAM" id="MobiDB-lite"/>
    </source>
</evidence>
<feature type="non-terminal residue" evidence="3">
    <location>
        <position position="1"/>
    </location>
</feature>
<feature type="region of interest" description="Disordered" evidence="1">
    <location>
        <begin position="96"/>
        <end position="132"/>
    </location>
</feature>
<evidence type="ECO:0000256" key="2">
    <source>
        <dbReference type="SAM" id="SignalP"/>
    </source>
</evidence>
<feature type="non-terminal residue" evidence="3">
    <location>
        <position position="132"/>
    </location>
</feature>
<comment type="caution">
    <text evidence="3">The sequence shown here is derived from an EMBL/GenBank/DDBJ whole genome shotgun (WGS) entry which is preliminary data.</text>
</comment>
<feature type="signal peptide" evidence="2">
    <location>
        <begin position="1"/>
        <end position="22"/>
    </location>
</feature>
<accession>A0A7K5BEU5</accession>
<evidence type="ECO:0000313" key="3">
    <source>
        <dbReference type="EMBL" id="NWR94551.1"/>
    </source>
</evidence>
<dbReference type="AlphaFoldDB" id="A0A7K5BEU5"/>
<keyword evidence="4" id="KW-1185">Reference proteome</keyword>
<reference evidence="3 4" key="1">
    <citation type="submission" date="2019-09" db="EMBL/GenBank/DDBJ databases">
        <title>Bird 10,000 Genomes (B10K) Project - Family phase.</title>
        <authorList>
            <person name="Zhang G."/>
        </authorList>
    </citation>
    <scope>NUCLEOTIDE SEQUENCE [LARGE SCALE GENOMIC DNA]</scope>
    <source>
        <strain evidence="3">B10K-DU-003-06</strain>
    </source>
</reference>
<gene>
    <name evidence="3" type="primary">Gdf3</name>
    <name evidence="3" type="ORF">FURFIG_R15380</name>
</gene>
<organism evidence="3 4">
    <name type="scientific">Furnarius figulus</name>
    <dbReference type="NCBI Taxonomy" id="463165"/>
    <lineage>
        <taxon>Eukaryota</taxon>
        <taxon>Metazoa</taxon>
        <taxon>Chordata</taxon>
        <taxon>Craniata</taxon>
        <taxon>Vertebrata</taxon>
        <taxon>Euteleostomi</taxon>
        <taxon>Archelosauria</taxon>
        <taxon>Archosauria</taxon>
        <taxon>Dinosauria</taxon>
        <taxon>Saurischia</taxon>
        <taxon>Theropoda</taxon>
        <taxon>Coelurosauria</taxon>
        <taxon>Aves</taxon>
        <taxon>Neognathae</taxon>
        <taxon>Neoaves</taxon>
        <taxon>Telluraves</taxon>
        <taxon>Australaves</taxon>
        <taxon>Passeriformes</taxon>
        <taxon>Furnariidae</taxon>
        <taxon>Furnarius</taxon>
    </lineage>
</organism>
<proteinExistence type="predicted"/>
<sequence length="132" mass="14298">KDSRAMWLLPSLAWALLSSVLPMELSLQESLLLKSLGLSARPSPKTPIPVPPVLWRIFQERKTQPSMDKDPEDACRVEEFNVPGDIIRVFADQGTDTSPFGCPSGMGGSAPLLPSLSPEAQGGQSWFPGEIP</sequence>
<keyword evidence="2" id="KW-0732">Signal</keyword>
<dbReference type="EMBL" id="VYZD01001719">
    <property type="protein sequence ID" value="NWR94551.1"/>
    <property type="molecule type" value="Genomic_DNA"/>
</dbReference>